<evidence type="ECO:0000259" key="7">
    <source>
        <dbReference type="PROSITE" id="PS50217"/>
    </source>
</evidence>
<keyword evidence="3" id="KW-0238">DNA-binding</keyword>
<dbReference type="GO" id="GO:0045893">
    <property type="term" value="P:positive regulation of DNA-templated transcription"/>
    <property type="evidence" value="ECO:0007669"/>
    <property type="project" value="TreeGrafter"/>
</dbReference>
<evidence type="ECO:0000313" key="8">
    <source>
        <dbReference type="EMBL" id="RAL40461.1"/>
    </source>
</evidence>
<protein>
    <recommendedName>
        <fullName evidence="7">BZIP domain-containing protein</fullName>
    </recommendedName>
</protein>
<feature type="domain" description="BZIP" evidence="7">
    <location>
        <begin position="29"/>
        <end position="92"/>
    </location>
</feature>
<gene>
    <name evidence="8" type="ORF">DM860_006531</name>
</gene>
<dbReference type="InterPro" id="IPR046347">
    <property type="entry name" value="bZIP_sf"/>
</dbReference>
<dbReference type="PANTHER" id="PTHR45764">
    <property type="entry name" value="BZIP TRANSCRIPTION FACTOR 44"/>
    <property type="match status" value="1"/>
</dbReference>
<dbReference type="PROSITE" id="PS00036">
    <property type="entry name" value="BZIP_BASIC"/>
    <property type="match status" value="1"/>
</dbReference>
<reference evidence="8 9" key="1">
    <citation type="submission" date="2018-06" db="EMBL/GenBank/DDBJ databases">
        <title>The Genome of Cuscuta australis (Dodder) Provides Insight into the Evolution of Plant Parasitism.</title>
        <authorList>
            <person name="Liu H."/>
        </authorList>
    </citation>
    <scope>NUCLEOTIDE SEQUENCE [LARGE SCALE GENOMIC DNA]</scope>
    <source>
        <strain evidence="9">cv. Yunnan</strain>
        <tissue evidence="8">Vines</tissue>
    </source>
</reference>
<evidence type="ECO:0000256" key="3">
    <source>
        <dbReference type="ARBA" id="ARBA00023125"/>
    </source>
</evidence>
<keyword evidence="9" id="KW-1185">Reference proteome</keyword>
<name>A0A328D812_9ASTE</name>
<keyword evidence="2" id="KW-0805">Transcription regulation</keyword>
<dbReference type="CDD" id="cd14702">
    <property type="entry name" value="bZIP_plant_GBF1"/>
    <property type="match status" value="1"/>
</dbReference>
<comment type="subcellular location">
    <subcellularLocation>
        <location evidence="1">Nucleus</location>
    </subcellularLocation>
</comment>
<evidence type="ECO:0000256" key="4">
    <source>
        <dbReference type="ARBA" id="ARBA00023163"/>
    </source>
</evidence>
<dbReference type="Pfam" id="PF00170">
    <property type="entry name" value="bZIP_1"/>
    <property type="match status" value="1"/>
</dbReference>
<feature type="region of interest" description="Disordered" evidence="6">
    <location>
        <begin position="1"/>
        <end position="58"/>
    </location>
</feature>
<organism evidence="8 9">
    <name type="scientific">Cuscuta australis</name>
    <dbReference type="NCBI Taxonomy" id="267555"/>
    <lineage>
        <taxon>Eukaryota</taxon>
        <taxon>Viridiplantae</taxon>
        <taxon>Streptophyta</taxon>
        <taxon>Embryophyta</taxon>
        <taxon>Tracheophyta</taxon>
        <taxon>Spermatophyta</taxon>
        <taxon>Magnoliopsida</taxon>
        <taxon>eudicotyledons</taxon>
        <taxon>Gunneridae</taxon>
        <taxon>Pentapetalae</taxon>
        <taxon>asterids</taxon>
        <taxon>lamiids</taxon>
        <taxon>Solanales</taxon>
        <taxon>Convolvulaceae</taxon>
        <taxon>Cuscuteae</taxon>
        <taxon>Cuscuta</taxon>
        <taxon>Cuscuta subgen. Grammica</taxon>
        <taxon>Cuscuta sect. Cleistogrammica</taxon>
    </lineage>
</organism>
<dbReference type="PANTHER" id="PTHR45764:SF38">
    <property type="entry name" value="BZIP TRANSCRIPTION FACTOR 44"/>
    <property type="match status" value="1"/>
</dbReference>
<keyword evidence="5" id="KW-0539">Nucleus</keyword>
<dbReference type="Proteomes" id="UP000249390">
    <property type="component" value="Unassembled WGS sequence"/>
</dbReference>
<dbReference type="GO" id="GO:0046982">
    <property type="term" value="F:protein heterodimerization activity"/>
    <property type="evidence" value="ECO:0007669"/>
    <property type="project" value="UniProtKB-ARBA"/>
</dbReference>
<dbReference type="InterPro" id="IPR004827">
    <property type="entry name" value="bZIP"/>
</dbReference>
<dbReference type="Gene3D" id="1.20.5.170">
    <property type="match status" value="1"/>
</dbReference>
<accession>A0A328D812</accession>
<sequence length="175" mass="19416">MASSSGNSSGSAGQITNSGSEGDLQTLMDERKRKRMQSNRESARRSRMRKQQHLDEMMAQSAQLKEENGQIQGKINATTQHFMAIEAENSVLRAQMMELSHRLQSLNDILSYIDSSSINGVFDSLEDDCCFQQTGGGIPPHQANYLMNNGGSSSSNPWMLMNQQPIMASADFLQY</sequence>
<dbReference type="AlphaFoldDB" id="A0A328D812"/>
<dbReference type="PROSITE" id="PS50217">
    <property type="entry name" value="BZIP"/>
    <property type="match status" value="1"/>
</dbReference>
<dbReference type="EMBL" id="NQVE01000194">
    <property type="protein sequence ID" value="RAL40461.1"/>
    <property type="molecule type" value="Genomic_DNA"/>
</dbReference>
<dbReference type="SUPFAM" id="SSF57959">
    <property type="entry name" value="Leucine zipper domain"/>
    <property type="match status" value="1"/>
</dbReference>
<dbReference type="GO" id="GO:0005634">
    <property type="term" value="C:nucleus"/>
    <property type="evidence" value="ECO:0007669"/>
    <property type="project" value="UniProtKB-SubCell"/>
</dbReference>
<proteinExistence type="predicted"/>
<evidence type="ECO:0000256" key="6">
    <source>
        <dbReference type="SAM" id="MobiDB-lite"/>
    </source>
</evidence>
<evidence type="ECO:0000256" key="1">
    <source>
        <dbReference type="ARBA" id="ARBA00004123"/>
    </source>
</evidence>
<evidence type="ECO:0000313" key="9">
    <source>
        <dbReference type="Proteomes" id="UP000249390"/>
    </source>
</evidence>
<dbReference type="SMART" id="SM00338">
    <property type="entry name" value="BRLZ"/>
    <property type="match status" value="1"/>
</dbReference>
<evidence type="ECO:0000256" key="2">
    <source>
        <dbReference type="ARBA" id="ARBA00023015"/>
    </source>
</evidence>
<dbReference type="GO" id="GO:0003700">
    <property type="term" value="F:DNA-binding transcription factor activity"/>
    <property type="evidence" value="ECO:0007669"/>
    <property type="project" value="InterPro"/>
</dbReference>
<feature type="compositionally biased region" description="Low complexity" evidence="6">
    <location>
        <begin position="1"/>
        <end position="13"/>
    </location>
</feature>
<keyword evidence="4" id="KW-0804">Transcription</keyword>
<dbReference type="InterPro" id="IPR045314">
    <property type="entry name" value="bZIP_plant_GBF1"/>
</dbReference>
<dbReference type="FunFam" id="1.20.5.170:FF:000020">
    <property type="entry name" value="BZIP transcription factor"/>
    <property type="match status" value="1"/>
</dbReference>
<comment type="caution">
    <text evidence="8">The sequence shown here is derived from an EMBL/GenBank/DDBJ whole genome shotgun (WGS) entry which is preliminary data.</text>
</comment>
<evidence type="ECO:0000256" key="5">
    <source>
        <dbReference type="ARBA" id="ARBA00023242"/>
    </source>
</evidence>
<dbReference type="GO" id="GO:0000976">
    <property type="term" value="F:transcription cis-regulatory region binding"/>
    <property type="evidence" value="ECO:0007669"/>
    <property type="project" value="TreeGrafter"/>
</dbReference>